<gene>
    <name evidence="1" type="ORF">HJG63_009978</name>
</gene>
<accession>A0A7J8B9A6</accession>
<keyword evidence="2" id="KW-1185">Reference proteome</keyword>
<proteinExistence type="predicted"/>
<name>A0A7J8B9A6_ROUAE</name>
<dbReference type="AlphaFoldDB" id="A0A7J8B9A6"/>
<sequence length="122" mass="13887">MKSSERQSHIIILKTTPLRICKMHFNRRIIFFEVEPKDMHVKNTVPFLNTAKFDNWSTSPRSLCCVSQFGATSPKQDQAPARIKTGIPLYPQLLTWFLRPRSDGSSVLANVSVVLLMNARQG</sequence>
<evidence type="ECO:0000313" key="1">
    <source>
        <dbReference type="EMBL" id="KAF6395423.1"/>
    </source>
</evidence>
<organism evidence="1 2">
    <name type="scientific">Rousettus aegyptiacus</name>
    <name type="common">Egyptian fruit bat</name>
    <name type="synonym">Pteropus aegyptiacus</name>
    <dbReference type="NCBI Taxonomy" id="9407"/>
    <lineage>
        <taxon>Eukaryota</taxon>
        <taxon>Metazoa</taxon>
        <taxon>Chordata</taxon>
        <taxon>Craniata</taxon>
        <taxon>Vertebrata</taxon>
        <taxon>Euteleostomi</taxon>
        <taxon>Mammalia</taxon>
        <taxon>Eutheria</taxon>
        <taxon>Laurasiatheria</taxon>
        <taxon>Chiroptera</taxon>
        <taxon>Yinpterochiroptera</taxon>
        <taxon>Pteropodoidea</taxon>
        <taxon>Pteropodidae</taxon>
        <taxon>Rousettinae</taxon>
        <taxon>Rousettus</taxon>
    </lineage>
</organism>
<protein>
    <submittedName>
        <fullName evidence="1">Uncharacterized protein</fullName>
    </submittedName>
</protein>
<reference evidence="1 2" key="1">
    <citation type="journal article" date="2020" name="Nature">
        <title>Six reference-quality genomes reveal evolution of bat adaptations.</title>
        <authorList>
            <person name="Jebb D."/>
            <person name="Huang Z."/>
            <person name="Pippel M."/>
            <person name="Hughes G.M."/>
            <person name="Lavrichenko K."/>
            <person name="Devanna P."/>
            <person name="Winkler S."/>
            <person name="Jermiin L.S."/>
            <person name="Skirmuntt E.C."/>
            <person name="Katzourakis A."/>
            <person name="Burkitt-Gray L."/>
            <person name="Ray D.A."/>
            <person name="Sullivan K.A.M."/>
            <person name="Roscito J.G."/>
            <person name="Kirilenko B.M."/>
            <person name="Davalos L.M."/>
            <person name="Corthals A.P."/>
            <person name="Power M.L."/>
            <person name="Jones G."/>
            <person name="Ransome R.D."/>
            <person name="Dechmann D.K.N."/>
            <person name="Locatelli A.G."/>
            <person name="Puechmaille S.J."/>
            <person name="Fedrigo O."/>
            <person name="Jarvis E.D."/>
            <person name="Hiller M."/>
            <person name="Vernes S.C."/>
            <person name="Myers E.W."/>
            <person name="Teeling E.C."/>
        </authorList>
    </citation>
    <scope>NUCLEOTIDE SEQUENCE [LARGE SCALE GENOMIC DNA]</scope>
    <source>
        <strain evidence="1">MRouAeg1</strain>
        <tissue evidence="1">Muscle</tissue>
    </source>
</reference>
<comment type="caution">
    <text evidence="1">The sequence shown here is derived from an EMBL/GenBank/DDBJ whole genome shotgun (WGS) entry which is preliminary data.</text>
</comment>
<dbReference type="Proteomes" id="UP000593571">
    <property type="component" value="Unassembled WGS sequence"/>
</dbReference>
<evidence type="ECO:0000313" key="2">
    <source>
        <dbReference type="Proteomes" id="UP000593571"/>
    </source>
</evidence>
<dbReference type="EMBL" id="JACASE010000018">
    <property type="protein sequence ID" value="KAF6395423.1"/>
    <property type="molecule type" value="Genomic_DNA"/>
</dbReference>